<organism evidence="1 2">
    <name type="scientific">Candidatus Kaiserbacteria bacterium RIFCSPHIGHO2_01_FULL_46_22</name>
    <dbReference type="NCBI Taxonomy" id="1798475"/>
    <lineage>
        <taxon>Bacteria</taxon>
        <taxon>Candidatus Kaiseribacteriota</taxon>
    </lineage>
</organism>
<protein>
    <recommendedName>
        <fullName evidence="3">Aspartyl/glutamyl-tRNA(Asn/Gln) amidotransferase subunit C</fullName>
    </recommendedName>
</protein>
<gene>
    <name evidence="1" type="ORF">A2837_00035</name>
</gene>
<sequence>MTKEEILHLGTLSRMRLSDAEAEKLKGEIDSILDYIGQVNELVDDGHLEKKVGLVHNVFRDDEVTNEPGSYSGALTAAFPEREGNYLKVKKILNPDS</sequence>
<reference evidence="1 2" key="1">
    <citation type="journal article" date="2016" name="Nat. Commun.">
        <title>Thousands of microbial genomes shed light on interconnected biogeochemical processes in an aquifer system.</title>
        <authorList>
            <person name="Anantharaman K."/>
            <person name="Brown C.T."/>
            <person name="Hug L.A."/>
            <person name="Sharon I."/>
            <person name="Castelle C.J."/>
            <person name="Probst A.J."/>
            <person name="Thomas B.C."/>
            <person name="Singh A."/>
            <person name="Wilkins M.J."/>
            <person name="Karaoz U."/>
            <person name="Brodie E.L."/>
            <person name="Williams K.H."/>
            <person name="Hubbard S.S."/>
            <person name="Banfield J.F."/>
        </authorList>
    </citation>
    <scope>NUCLEOTIDE SEQUENCE [LARGE SCALE GENOMIC DNA]</scope>
</reference>
<proteinExistence type="predicted"/>
<name>A0A1F6BYS1_9BACT</name>
<evidence type="ECO:0008006" key="3">
    <source>
        <dbReference type="Google" id="ProtNLM"/>
    </source>
</evidence>
<dbReference type="Gene3D" id="1.10.20.60">
    <property type="entry name" value="Glu-tRNAGln amidotransferase C subunit, N-terminal domain"/>
    <property type="match status" value="1"/>
</dbReference>
<comment type="caution">
    <text evidence="1">The sequence shown here is derived from an EMBL/GenBank/DDBJ whole genome shotgun (WGS) entry which is preliminary data.</text>
</comment>
<dbReference type="Proteomes" id="UP000176322">
    <property type="component" value="Unassembled WGS sequence"/>
</dbReference>
<dbReference type="InterPro" id="IPR003837">
    <property type="entry name" value="GatC"/>
</dbReference>
<dbReference type="Pfam" id="PF02686">
    <property type="entry name" value="GatC"/>
    <property type="match status" value="1"/>
</dbReference>
<accession>A0A1F6BYS1</accession>
<dbReference type="STRING" id="1798475.A2837_00035"/>
<dbReference type="EMBL" id="MFKO01000001">
    <property type="protein sequence ID" value="OGG42089.1"/>
    <property type="molecule type" value="Genomic_DNA"/>
</dbReference>
<dbReference type="SUPFAM" id="SSF141000">
    <property type="entry name" value="Glu-tRNAGln amidotransferase C subunit"/>
    <property type="match status" value="1"/>
</dbReference>
<evidence type="ECO:0000313" key="1">
    <source>
        <dbReference type="EMBL" id="OGG42089.1"/>
    </source>
</evidence>
<dbReference type="AlphaFoldDB" id="A0A1F6BYS1"/>
<dbReference type="InterPro" id="IPR036113">
    <property type="entry name" value="Asp/Glu-ADT_sf_sub_c"/>
</dbReference>
<evidence type="ECO:0000313" key="2">
    <source>
        <dbReference type="Proteomes" id="UP000176322"/>
    </source>
</evidence>
<dbReference type="NCBIfam" id="TIGR00135">
    <property type="entry name" value="gatC"/>
    <property type="match status" value="1"/>
</dbReference>
<dbReference type="GO" id="GO:0006450">
    <property type="term" value="P:regulation of translational fidelity"/>
    <property type="evidence" value="ECO:0007669"/>
    <property type="project" value="InterPro"/>
</dbReference>